<evidence type="ECO:0000313" key="4">
    <source>
        <dbReference type="Proteomes" id="UP000494205"/>
    </source>
</evidence>
<dbReference type="NCBIfam" id="TIGR02157">
    <property type="entry name" value="PA_CoA_Oxy2"/>
    <property type="match status" value="1"/>
</dbReference>
<dbReference type="Proteomes" id="UP000494205">
    <property type="component" value="Unassembled WGS sequence"/>
</dbReference>
<dbReference type="OrthoDB" id="8593533at2"/>
<keyword evidence="3" id="KW-1185">Reference proteome</keyword>
<dbReference type="Gene3D" id="3.10.20.520">
    <property type="entry name" value="Phenylacetic acid degradation B"/>
    <property type="match status" value="1"/>
</dbReference>
<dbReference type="Pfam" id="PF06243">
    <property type="entry name" value="PaaB"/>
    <property type="match status" value="1"/>
</dbReference>
<dbReference type="Proteomes" id="UP000235659">
    <property type="component" value="Unassembled WGS sequence"/>
</dbReference>
<dbReference type="AlphaFoldDB" id="A0A2N7W4Z5"/>
<dbReference type="EMBL" id="PNXY01000035">
    <property type="protein sequence ID" value="PMS24475.1"/>
    <property type="molecule type" value="Genomic_DNA"/>
</dbReference>
<reference evidence="1 4" key="2">
    <citation type="submission" date="2020-04" db="EMBL/GenBank/DDBJ databases">
        <authorList>
            <person name="De Canck E."/>
        </authorList>
    </citation>
    <scope>NUCLEOTIDE SEQUENCE [LARGE SCALE GENOMIC DNA]</scope>
    <source>
        <strain evidence="1 4">LMG 27174</strain>
    </source>
</reference>
<dbReference type="EMBL" id="CADIJZ010000034">
    <property type="protein sequence ID" value="CAB3736490.1"/>
    <property type="molecule type" value="Genomic_DNA"/>
</dbReference>
<evidence type="ECO:0000313" key="2">
    <source>
        <dbReference type="EMBL" id="PMS24475.1"/>
    </source>
</evidence>
<reference evidence="2 3" key="1">
    <citation type="submission" date="2018-01" db="EMBL/GenBank/DDBJ databases">
        <title>Whole genome analyses suggest that Burkholderia sensu lato contains two further novel genera in the rhizoxinica-symbiotica group Mycetohabitans gen. nov., and Trinickia gen. nov.: implications for the evolution of diazotrophy and nodulation in the Burkholderiaceae.</title>
        <authorList>
            <person name="Estrada-de los Santos P."/>
            <person name="Palmer M."/>
            <person name="Chavez-Ramirez B."/>
            <person name="Beukes C."/>
            <person name="Steenkamp E.T."/>
            <person name="Hirsch A.M."/>
            <person name="Manyaka P."/>
            <person name="Maluk M."/>
            <person name="Lafos M."/>
            <person name="Crook M."/>
            <person name="Gross E."/>
            <person name="Simon M.F."/>
            <person name="Bueno dos Reis Junior F."/>
            <person name="Poole P.S."/>
            <person name="Venter S.N."/>
            <person name="James E.K."/>
        </authorList>
    </citation>
    <scope>NUCLEOTIDE SEQUENCE [LARGE SCALE GENOMIC DNA]</scope>
    <source>
        <strain evidence="2 3">WSM 3937</strain>
    </source>
</reference>
<evidence type="ECO:0000313" key="3">
    <source>
        <dbReference type="Proteomes" id="UP000235659"/>
    </source>
</evidence>
<organism evidence="1 4">
    <name type="scientific">Paraburkholderia rhynchosiae</name>
    <dbReference type="NCBI Taxonomy" id="487049"/>
    <lineage>
        <taxon>Bacteria</taxon>
        <taxon>Pseudomonadati</taxon>
        <taxon>Pseudomonadota</taxon>
        <taxon>Betaproteobacteria</taxon>
        <taxon>Burkholderiales</taxon>
        <taxon>Burkholderiaceae</taxon>
        <taxon>Paraburkholderia</taxon>
    </lineage>
</organism>
<gene>
    <name evidence="1" type="primary">paaB</name>
    <name evidence="2" type="ORF">C0Z16_31250</name>
    <name evidence="1" type="ORF">LMG27174_06282</name>
</gene>
<protein>
    <submittedName>
        <fullName evidence="2">1,2-phenylacetyl-CoA epoxidase subunit B</fullName>
    </submittedName>
    <submittedName>
        <fullName evidence="1">1,2-phenylacetyl-CoA epoxidase, subunit B</fullName>
    </submittedName>
</protein>
<accession>A0A2N7W4Z5</accession>
<dbReference type="InterPro" id="IPR009359">
    <property type="entry name" value="PaaB"/>
</dbReference>
<dbReference type="PIRSF" id="PIRSF030200">
    <property type="entry name" value="PaaB"/>
    <property type="match status" value="1"/>
</dbReference>
<proteinExistence type="predicted"/>
<sequence>MNKEWPIWEVFVRSKQGLDHKHCGSLHAADAQMALRMARDVYTRRQEGVSIWVVPSSAITASAPQDKAELFEPASDKIYRHPTFYTLPDEVNHM</sequence>
<dbReference type="RefSeq" id="WP_102635905.1">
    <property type="nucleotide sequence ID" value="NZ_CADIJZ010000034.1"/>
</dbReference>
<name>A0A2N7W4Z5_9BURK</name>
<evidence type="ECO:0000313" key="1">
    <source>
        <dbReference type="EMBL" id="CAB3736490.1"/>
    </source>
</evidence>
<dbReference type="InterPro" id="IPR038693">
    <property type="entry name" value="PaaB_sf"/>
</dbReference>